<keyword evidence="5 12" id="KW-0812">Transmembrane</keyword>
<name>A0A1E3VJU8_9HYPH</name>
<dbReference type="RefSeq" id="WP_069445139.1">
    <property type="nucleotide sequence ID" value="NZ_LPWE01000013.1"/>
</dbReference>
<protein>
    <recommendedName>
        <fullName evidence="13">TonB-dependent receptor-like beta-barrel domain-containing protein</fullName>
    </recommendedName>
</protein>
<keyword evidence="15" id="KW-1185">Reference proteome</keyword>
<evidence type="ECO:0000259" key="13">
    <source>
        <dbReference type="Pfam" id="PF00593"/>
    </source>
</evidence>
<evidence type="ECO:0000256" key="1">
    <source>
        <dbReference type="ARBA" id="ARBA00004571"/>
    </source>
</evidence>
<sequence>MLQPSIAYRPDADTEVLLLGNFQQDDSGSSAQFFPLEGTLYPNAQGRKIPPNTFAGIPTDYYDTEQESGTLLVDKKFDSGLKFHTGMRYTHTKNQYDSTYPAGLTSARLNILNGPFEEFLGVPLVIPDYAPYLNADETELARSRYVSETDTRVFTTDTYLTGEFDTGKLEHEVTGGADYMSFRESSSDINLIDNLLTASGVNPATIPAAEALAYDQAYSFILPQVRAGITSAVDAELAPFLPFLPPGYRDSVLAEALTQAPGITSGLSNDYVAGLGIDRNYILDFAGYPGTQKKYNVFKGNHKRSSYQVNLDNLQPVSPKDVKPTRNPNQAQYQTGIYLQDQMRLGNWIGVAGIRQDWVNIGFEGSPDDHEQAVSGRAALMYEFDAGFAPYVSWSQSFTPQPGVIVSDTLYVRTNGRGATPREGNQIEVGLKIQPRGSQFAVNLAAYEIEEENLTVSPDTLFETLIGAARRIRGFEFEAIGNLTPELKVIASYTYTDSEFTDYPDPLGYKIGTEDPNMPEHLASLWGIYTFGGGFLEGVSVGGGVRYIGEVTDVGEDLLTGLQYTVTTPDVTLFDASIGYETEHWRLAVTGQNIADTEYLVSCGAFSLTCGIGQARTIIGSATYRY</sequence>
<keyword evidence="4" id="KW-0410">Iron transport</keyword>
<gene>
    <name evidence="14" type="ORF">AUC70_09020</name>
</gene>
<comment type="subcellular location">
    <subcellularLocation>
        <location evidence="1 12">Cell outer membrane</location>
        <topology evidence="1 12">Multi-pass membrane protein</topology>
    </subcellularLocation>
</comment>
<comment type="caution">
    <text evidence="14">The sequence shown here is derived from an EMBL/GenBank/DDBJ whole genome shotgun (WGS) entry which is preliminary data.</text>
</comment>
<dbReference type="InterPro" id="IPR036942">
    <property type="entry name" value="Beta-barrel_TonB_sf"/>
</dbReference>
<keyword evidence="9" id="KW-0798">TonB box</keyword>
<dbReference type="AlphaFoldDB" id="A0A1E3VJU8"/>
<evidence type="ECO:0000256" key="3">
    <source>
        <dbReference type="ARBA" id="ARBA00022452"/>
    </source>
</evidence>
<keyword evidence="6" id="KW-0732">Signal</keyword>
<dbReference type="STRING" id="1774970.AUC70_09020"/>
<evidence type="ECO:0000256" key="9">
    <source>
        <dbReference type="ARBA" id="ARBA00023077"/>
    </source>
</evidence>
<dbReference type="InterPro" id="IPR039426">
    <property type="entry name" value="TonB-dep_rcpt-like"/>
</dbReference>
<proteinExistence type="inferred from homology"/>
<feature type="domain" description="TonB-dependent receptor-like beta-barrel" evidence="13">
    <location>
        <begin position="275"/>
        <end position="594"/>
    </location>
</feature>
<keyword evidence="10 12" id="KW-0472">Membrane</keyword>
<evidence type="ECO:0000256" key="4">
    <source>
        <dbReference type="ARBA" id="ARBA00022496"/>
    </source>
</evidence>
<keyword evidence="3 12" id="KW-1134">Transmembrane beta strand</keyword>
<evidence type="ECO:0000256" key="11">
    <source>
        <dbReference type="ARBA" id="ARBA00023237"/>
    </source>
</evidence>
<evidence type="ECO:0000256" key="8">
    <source>
        <dbReference type="ARBA" id="ARBA00023065"/>
    </source>
</evidence>
<dbReference type="PROSITE" id="PS52016">
    <property type="entry name" value="TONB_DEPENDENT_REC_3"/>
    <property type="match status" value="1"/>
</dbReference>
<accession>A0A1E3VJU8</accession>
<evidence type="ECO:0000256" key="2">
    <source>
        <dbReference type="ARBA" id="ARBA00022448"/>
    </source>
</evidence>
<dbReference type="EMBL" id="LPWE01000013">
    <property type="protein sequence ID" value="ODR93783.1"/>
    <property type="molecule type" value="Genomic_DNA"/>
</dbReference>
<organism evidence="14 15">
    <name type="scientific">Methyloceanibacter stevinii</name>
    <dbReference type="NCBI Taxonomy" id="1774970"/>
    <lineage>
        <taxon>Bacteria</taxon>
        <taxon>Pseudomonadati</taxon>
        <taxon>Pseudomonadota</taxon>
        <taxon>Alphaproteobacteria</taxon>
        <taxon>Hyphomicrobiales</taxon>
        <taxon>Hyphomicrobiaceae</taxon>
        <taxon>Methyloceanibacter</taxon>
    </lineage>
</organism>
<keyword evidence="11 12" id="KW-0998">Cell outer membrane</keyword>
<dbReference type="Gene3D" id="2.40.170.20">
    <property type="entry name" value="TonB-dependent receptor, beta-barrel domain"/>
    <property type="match status" value="2"/>
</dbReference>
<dbReference type="SUPFAM" id="SSF56935">
    <property type="entry name" value="Porins"/>
    <property type="match status" value="1"/>
</dbReference>
<dbReference type="Proteomes" id="UP000094172">
    <property type="component" value="Unassembled WGS sequence"/>
</dbReference>
<dbReference type="PANTHER" id="PTHR32552">
    <property type="entry name" value="FERRICHROME IRON RECEPTOR-RELATED"/>
    <property type="match status" value="1"/>
</dbReference>
<keyword evidence="7" id="KW-0408">Iron</keyword>
<evidence type="ECO:0000313" key="14">
    <source>
        <dbReference type="EMBL" id="ODR93783.1"/>
    </source>
</evidence>
<evidence type="ECO:0000313" key="15">
    <source>
        <dbReference type="Proteomes" id="UP000094172"/>
    </source>
</evidence>
<evidence type="ECO:0000256" key="7">
    <source>
        <dbReference type="ARBA" id="ARBA00023004"/>
    </source>
</evidence>
<reference evidence="14 15" key="1">
    <citation type="journal article" date="2016" name="Environ. Microbiol.">
        <title>New Methyloceanibacter diversity from North Sea sediments includes methanotroph containing solely the soluble methane monooxygenase.</title>
        <authorList>
            <person name="Vekeman B."/>
            <person name="Kerckhof F.M."/>
            <person name="Cremers G."/>
            <person name="de Vos P."/>
            <person name="Vandamme P."/>
            <person name="Boon N."/>
            <person name="Op den Camp H.J."/>
            <person name="Heylen K."/>
        </authorList>
    </citation>
    <scope>NUCLEOTIDE SEQUENCE [LARGE SCALE GENOMIC DNA]</scope>
    <source>
        <strain evidence="14 15">R-67176</strain>
    </source>
</reference>
<evidence type="ECO:0000256" key="10">
    <source>
        <dbReference type="ARBA" id="ARBA00023136"/>
    </source>
</evidence>
<dbReference type="GO" id="GO:0015344">
    <property type="term" value="F:siderophore uptake transmembrane transporter activity"/>
    <property type="evidence" value="ECO:0007669"/>
    <property type="project" value="TreeGrafter"/>
</dbReference>
<evidence type="ECO:0000256" key="5">
    <source>
        <dbReference type="ARBA" id="ARBA00022692"/>
    </source>
</evidence>
<keyword evidence="2 12" id="KW-0813">Transport</keyword>
<dbReference type="Pfam" id="PF00593">
    <property type="entry name" value="TonB_dep_Rec_b-barrel"/>
    <property type="match status" value="1"/>
</dbReference>
<evidence type="ECO:0000256" key="12">
    <source>
        <dbReference type="PROSITE-ProRule" id="PRU01360"/>
    </source>
</evidence>
<comment type="similarity">
    <text evidence="12">Belongs to the TonB-dependent receptor family.</text>
</comment>
<dbReference type="PANTHER" id="PTHR32552:SF68">
    <property type="entry name" value="FERRICHROME OUTER MEMBRANE TRANSPORTER_PHAGE RECEPTOR"/>
    <property type="match status" value="1"/>
</dbReference>
<evidence type="ECO:0000256" key="6">
    <source>
        <dbReference type="ARBA" id="ARBA00022729"/>
    </source>
</evidence>
<dbReference type="GO" id="GO:0009279">
    <property type="term" value="C:cell outer membrane"/>
    <property type="evidence" value="ECO:0007669"/>
    <property type="project" value="UniProtKB-SubCell"/>
</dbReference>
<keyword evidence="8" id="KW-0406">Ion transport</keyword>
<dbReference type="InterPro" id="IPR000531">
    <property type="entry name" value="Beta-barrel_TonB"/>
</dbReference>